<dbReference type="EMBL" id="PPXG01000001">
    <property type="protein sequence ID" value="POH84567.1"/>
    <property type="molecule type" value="Genomic_DNA"/>
</dbReference>
<dbReference type="InterPro" id="IPR001173">
    <property type="entry name" value="Glyco_trans_2-like"/>
</dbReference>
<protein>
    <recommendedName>
        <fullName evidence="1">Glycosyltransferase 2-like domain-containing protein</fullName>
    </recommendedName>
</protein>
<dbReference type="Proteomes" id="UP000237068">
    <property type="component" value="Unassembled WGS sequence"/>
</dbReference>
<reference evidence="2 3" key="1">
    <citation type="submission" date="2018-01" db="EMBL/GenBank/DDBJ databases">
        <title>Denitrification phenotypes of diverse strains of Pseudomonas stutzeri.</title>
        <authorList>
            <person name="Milligan D.A."/>
            <person name="Bergaust L."/>
            <person name="Bakken L.R."/>
            <person name="Frostegard A."/>
        </authorList>
    </citation>
    <scope>NUCLEOTIDE SEQUENCE [LARGE SCALE GENOMIC DNA]</scope>
    <source>
        <strain evidence="2 3">24a13</strain>
    </source>
</reference>
<comment type="caution">
    <text evidence="2">The sequence shown here is derived from an EMBL/GenBank/DDBJ whole genome shotgun (WGS) entry which is preliminary data.</text>
</comment>
<proteinExistence type="predicted"/>
<feature type="domain" description="Glycosyltransferase 2-like" evidence="1">
    <location>
        <begin position="25"/>
        <end position="139"/>
    </location>
</feature>
<dbReference type="PANTHER" id="PTHR22916">
    <property type="entry name" value="GLYCOSYLTRANSFERASE"/>
    <property type="match status" value="1"/>
</dbReference>
<organism evidence="2 3">
    <name type="scientific">Stutzerimonas stutzeri</name>
    <name type="common">Pseudomonas stutzeri</name>
    <dbReference type="NCBI Taxonomy" id="316"/>
    <lineage>
        <taxon>Bacteria</taxon>
        <taxon>Pseudomonadati</taxon>
        <taxon>Pseudomonadota</taxon>
        <taxon>Gammaproteobacteria</taxon>
        <taxon>Pseudomonadales</taxon>
        <taxon>Pseudomonadaceae</taxon>
        <taxon>Stutzerimonas</taxon>
    </lineage>
</organism>
<evidence type="ECO:0000313" key="3">
    <source>
        <dbReference type="Proteomes" id="UP000237068"/>
    </source>
</evidence>
<evidence type="ECO:0000259" key="1">
    <source>
        <dbReference type="Pfam" id="PF00535"/>
    </source>
</evidence>
<accession>A0A2S4AU51</accession>
<sequence length="434" mass="48976">MPLRGHKMHCGTADMANLPKVTLALICYNQEKYIEQAVNSCLYQDYPNLNIVVSDDASSDNTVSVVRGLLDIYAGSCDVVVNQNPVNLGIGRHFAFLMENLVGGELVVMCAGDDVSKPNRVSRIVQEWLEAGKPSLVAHGLEEIDESGAIVSGLATFQYNNQDYSIHANNMYSMIEYQKYHFAIHFLGAAVAYRIDTYKSFGTPVTYPDCEDHLMYFRALLADGVHYFPEILVGYRKHENGWTSQMIKPLHPMNRTSPFLSFFLDKNGNLAEEYFNCFVTHQIVTQQWHDYLLAVRAEKVKVDFELVALMRKNMLRRHRFLVGNKELCDDQMDYAPPLKAVIFGTALGAKNTFYGLGDGFKILYACNTDPDLSEKICFGLKVIDLKQLELIINEVDCVLVASGYFFKIKKLLMEQANVDDRKIIRVPASVIVGD</sequence>
<dbReference type="SUPFAM" id="SSF53448">
    <property type="entry name" value="Nucleotide-diphospho-sugar transferases"/>
    <property type="match status" value="1"/>
</dbReference>
<gene>
    <name evidence="2" type="ORF">CXK91_00925</name>
</gene>
<dbReference type="Gene3D" id="3.90.550.10">
    <property type="entry name" value="Spore Coat Polysaccharide Biosynthesis Protein SpsA, Chain A"/>
    <property type="match status" value="1"/>
</dbReference>
<dbReference type="Pfam" id="PF00535">
    <property type="entry name" value="Glycos_transf_2"/>
    <property type="match status" value="1"/>
</dbReference>
<dbReference type="GO" id="GO:0016758">
    <property type="term" value="F:hexosyltransferase activity"/>
    <property type="evidence" value="ECO:0007669"/>
    <property type="project" value="UniProtKB-ARBA"/>
</dbReference>
<dbReference type="AlphaFoldDB" id="A0A2S4AU51"/>
<dbReference type="OrthoDB" id="9802649at2"/>
<dbReference type="InterPro" id="IPR029044">
    <property type="entry name" value="Nucleotide-diphossugar_trans"/>
</dbReference>
<evidence type="ECO:0000313" key="2">
    <source>
        <dbReference type="EMBL" id="POH84567.1"/>
    </source>
</evidence>
<dbReference type="PANTHER" id="PTHR22916:SF3">
    <property type="entry name" value="UDP-GLCNAC:BETAGAL BETA-1,3-N-ACETYLGLUCOSAMINYLTRANSFERASE-LIKE PROTEIN 1"/>
    <property type="match status" value="1"/>
</dbReference>
<name>A0A2S4AU51_STUST</name>